<dbReference type="InterPro" id="IPR001810">
    <property type="entry name" value="F-box_dom"/>
</dbReference>
<dbReference type="InterPro" id="IPR036047">
    <property type="entry name" value="F-box-like_dom_sf"/>
</dbReference>
<gene>
    <name evidence="3" type="ORF">M436DRAFT_50896</name>
</gene>
<dbReference type="RefSeq" id="XP_013425423.1">
    <property type="nucleotide sequence ID" value="XM_013569969.1"/>
</dbReference>
<evidence type="ECO:0000313" key="3">
    <source>
        <dbReference type="EMBL" id="KEQ71237.1"/>
    </source>
</evidence>
<dbReference type="SUPFAM" id="SSF52047">
    <property type="entry name" value="RNI-like"/>
    <property type="match status" value="1"/>
</dbReference>
<dbReference type="HOGENOM" id="CLU_043307_2_1_1"/>
<dbReference type="GeneID" id="25411337"/>
<dbReference type="AlphaFoldDB" id="A0A074WNC0"/>
<keyword evidence="4" id="KW-1185">Reference proteome</keyword>
<dbReference type="Pfam" id="PF00646">
    <property type="entry name" value="F-box"/>
    <property type="match status" value="1"/>
</dbReference>
<dbReference type="PROSITE" id="PS50181">
    <property type="entry name" value="FBOX"/>
    <property type="match status" value="1"/>
</dbReference>
<sequence length="424" mass="47665">MSAQLSNLPSEVIEMVVCLLDYQEICNLRLVSRAIDVASTQARYKSFFGCKTVELDSTAILRPAAITKYSYFVGLLQDLTLTGTEKGQVTDRFSSRDADRLCMALRNLRKLHEQSKQYGLRSLTTGVTEEASTPSRVVSRSTPRSGAGASAVRTTLRVVNDSDIPIEKIDLLYHSSAYSVPCCIFKGLFEPIQPSTNWSILRSLSLSLTHHANNGAEAGLEDTDYDTFDFAVRESAEAGTRRVQALVHFFSLIPNIEELSLHWYDKRLKSLAFTVAEAIENYWFDQVSLVVSFHNLKHLVLRGLRLSQQTLQKVLIAPSLQQVHLEYIRLTGSLRPIIDILTGPNTAIAQFFLDDIYTRELVHFSVEGRPKFPWSGRVPGPSTVLRKGEKVRLPLKYGYAGGHSLLSDELTNFKRIRKEEFGWS</sequence>
<name>A0A074WNC0_9PEZI</name>
<dbReference type="OrthoDB" id="3438345at2759"/>
<evidence type="ECO:0000313" key="4">
    <source>
        <dbReference type="Proteomes" id="UP000027730"/>
    </source>
</evidence>
<feature type="domain" description="F-box" evidence="2">
    <location>
        <begin position="2"/>
        <end position="47"/>
    </location>
</feature>
<protein>
    <recommendedName>
        <fullName evidence="2">F-box domain-containing protein</fullName>
    </recommendedName>
</protein>
<organism evidence="3 4">
    <name type="scientific">Aureobasidium namibiae CBS 147.97</name>
    <dbReference type="NCBI Taxonomy" id="1043004"/>
    <lineage>
        <taxon>Eukaryota</taxon>
        <taxon>Fungi</taxon>
        <taxon>Dikarya</taxon>
        <taxon>Ascomycota</taxon>
        <taxon>Pezizomycotina</taxon>
        <taxon>Dothideomycetes</taxon>
        <taxon>Dothideomycetidae</taxon>
        <taxon>Dothideales</taxon>
        <taxon>Saccotheciaceae</taxon>
        <taxon>Aureobasidium</taxon>
    </lineage>
</organism>
<feature type="region of interest" description="Disordered" evidence="1">
    <location>
        <begin position="124"/>
        <end position="147"/>
    </location>
</feature>
<accession>A0A074WNC0</accession>
<dbReference type="EMBL" id="KL584714">
    <property type="protein sequence ID" value="KEQ71237.1"/>
    <property type="molecule type" value="Genomic_DNA"/>
</dbReference>
<reference evidence="3 4" key="1">
    <citation type="journal article" date="2014" name="BMC Genomics">
        <title>Genome sequencing of four Aureobasidium pullulans varieties: biotechnological potential, stress tolerance, and description of new species.</title>
        <authorList>
            <person name="Gostin Ar C."/>
            <person name="Ohm R.A."/>
            <person name="Kogej T."/>
            <person name="Sonjak S."/>
            <person name="Turk M."/>
            <person name="Zajc J."/>
            <person name="Zalar P."/>
            <person name="Grube M."/>
            <person name="Sun H."/>
            <person name="Han J."/>
            <person name="Sharma A."/>
            <person name="Chiniquy J."/>
            <person name="Ngan C.Y."/>
            <person name="Lipzen A."/>
            <person name="Barry K."/>
            <person name="Grigoriev I.V."/>
            <person name="Gunde-Cimerman N."/>
        </authorList>
    </citation>
    <scope>NUCLEOTIDE SEQUENCE [LARGE SCALE GENOMIC DNA]</scope>
    <source>
        <strain evidence="3 4">CBS 147.97</strain>
    </source>
</reference>
<evidence type="ECO:0000259" key="2">
    <source>
        <dbReference type="PROSITE" id="PS50181"/>
    </source>
</evidence>
<feature type="compositionally biased region" description="Low complexity" evidence="1">
    <location>
        <begin position="132"/>
        <end position="145"/>
    </location>
</feature>
<dbReference type="Proteomes" id="UP000027730">
    <property type="component" value="Unassembled WGS sequence"/>
</dbReference>
<evidence type="ECO:0000256" key="1">
    <source>
        <dbReference type="SAM" id="MobiDB-lite"/>
    </source>
</evidence>
<dbReference type="SUPFAM" id="SSF81383">
    <property type="entry name" value="F-box domain"/>
    <property type="match status" value="1"/>
</dbReference>
<proteinExistence type="predicted"/>